<dbReference type="InterPro" id="IPR013762">
    <property type="entry name" value="Integrase-like_cat_sf"/>
</dbReference>
<dbReference type="InterPro" id="IPR002104">
    <property type="entry name" value="Integrase_catalytic"/>
</dbReference>
<reference evidence="8 9" key="1">
    <citation type="journal article" date="2016" name="Nat. Commun.">
        <title>Thousands of microbial genomes shed light on interconnected biogeochemical processes in an aquifer system.</title>
        <authorList>
            <person name="Anantharaman K."/>
            <person name="Brown C.T."/>
            <person name="Hug L.A."/>
            <person name="Sharon I."/>
            <person name="Castelle C.J."/>
            <person name="Probst A.J."/>
            <person name="Thomas B.C."/>
            <person name="Singh A."/>
            <person name="Wilkins M.J."/>
            <person name="Karaoz U."/>
            <person name="Brodie E.L."/>
            <person name="Williams K.H."/>
            <person name="Hubbard S.S."/>
            <person name="Banfield J.F."/>
        </authorList>
    </citation>
    <scope>NUCLEOTIDE SEQUENCE [LARGE SCALE GENOMIC DNA]</scope>
</reference>
<evidence type="ECO:0000313" key="9">
    <source>
        <dbReference type="Proteomes" id="UP000176326"/>
    </source>
</evidence>
<dbReference type="GO" id="GO:0006310">
    <property type="term" value="P:DNA recombination"/>
    <property type="evidence" value="ECO:0007669"/>
    <property type="project" value="UniProtKB-KW"/>
</dbReference>
<comment type="similarity">
    <text evidence="1">Belongs to the 'phage' integrase family.</text>
</comment>
<dbReference type="Gene3D" id="1.10.443.10">
    <property type="entry name" value="Intergrase catalytic core"/>
    <property type="match status" value="1"/>
</dbReference>
<sequence>MAQETLKSLLPKFTQYLETDNKSQATILAYKTDLLQFIAFSETKGKALLEEVKQDLIEGFRDTMLAQKFTPKTVSRKLNAIKTMFRFLIAENHLLFDPSSAVAHPKIELGTPKFLSAMEYRALRDVTRDDPKISTIVELMLQTGIRISEVAGLKKGNVGGGKLIIEAYSVQPERTIPLGKKAIEAIEAFLKTRGDSDSVYLFNSKNGKPLAIRNIRSSIDKFMKKAGITGFSVNDLRTTFVVHNLQAGVDIVLLSQVVGHKRLSTTERYLEIAGLTEPGKKQTLEEL</sequence>
<evidence type="ECO:0008006" key="10">
    <source>
        <dbReference type="Google" id="ProtNLM"/>
    </source>
</evidence>
<dbReference type="InterPro" id="IPR044068">
    <property type="entry name" value="CB"/>
</dbReference>
<keyword evidence="2" id="KW-0229">DNA integration</keyword>
<evidence type="ECO:0000256" key="5">
    <source>
        <dbReference type="PROSITE-ProRule" id="PRU01248"/>
    </source>
</evidence>
<dbReference type="Pfam" id="PF00589">
    <property type="entry name" value="Phage_integrase"/>
    <property type="match status" value="1"/>
</dbReference>
<dbReference type="AlphaFoldDB" id="A0A1G2EQ25"/>
<dbReference type="EMBL" id="MHMN01000041">
    <property type="protein sequence ID" value="OGZ27906.1"/>
    <property type="molecule type" value="Genomic_DNA"/>
</dbReference>
<dbReference type="Pfam" id="PF02899">
    <property type="entry name" value="Phage_int_SAM_1"/>
    <property type="match status" value="1"/>
</dbReference>
<organism evidence="8 9">
    <name type="scientific">Candidatus Nealsonbacteria bacterium RIFOXYC1_FULL_40_7</name>
    <dbReference type="NCBI Taxonomy" id="1801678"/>
    <lineage>
        <taxon>Bacteria</taxon>
        <taxon>Candidatus Nealsoniibacteriota</taxon>
    </lineage>
</organism>
<dbReference type="InterPro" id="IPR011010">
    <property type="entry name" value="DNA_brk_join_enz"/>
</dbReference>
<evidence type="ECO:0000256" key="2">
    <source>
        <dbReference type="ARBA" id="ARBA00022908"/>
    </source>
</evidence>
<dbReference type="CDD" id="cd00397">
    <property type="entry name" value="DNA_BRE_C"/>
    <property type="match status" value="1"/>
</dbReference>
<dbReference type="PROSITE" id="PS51898">
    <property type="entry name" value="TYR_RECOMBINASE"/>
    <property type="match status" value="1"/>
</dbReference>
<dbReference type="PANTHER" id="PTHR30349:SF41">
    <property type="entry name" value="INTEGRASE_RECOMBINASE PROTEIN MJ0367-RELATED"/>
    <property type="match status" value="1"/>
</dbReference>
<dbReference type="Gene3D" id="1.10.150.130">
    <property type="match status" value="1"/>
</dbReference>
<name>A0A1G2EQ25_9BACT</name>
<feature type="domain" description="Tyr recombinase" evidence="6">
    <location>
        <begin position="110"/>
        <end position="285"/>
    </location>
</feature>
<dbReference type="Proteomes" id="UP000176326">
    <property type="component" value="Unassembled WGS sequence"/>
</dbReference>
<dbReference type="GO" id="GO:0003677">
    <property type="term" value="F:DNA binding"/>
    <property type="evidence" value="ECO:0007669"/>
    <property type="project" value="UniProtKB-UniRule"/>
</dbReference>
<accession>A0A1G2EQ25</accession>
<comment type="caution">
    <text evidence="8">The sequence shown here is derived from an EMBL/GenBank/DDBJ whole genome shotgun (WGS) entry which is preliminary data.</text>
</comment>
<dbReference type="PROSITE" id="PS51900">
    <property type="entry name" value="CB"/>
    <property type="match status" value="1"/>
</dbReference>
<gene>
    <name evidence="8" type="ORF">A2427_04915</name>
</gene>
<evidence type="ECO:0000256" key="4">
    <source>
        <dbReference type="ARBA" id="ARBA00023172"/>
    </source>
</evidence>
<feature type="domain" description="Core-binding (CB)" evidence="7">
    <location>
        <begin position="4"/>
        <end position="89"/>
    </location>
</feature>
<evidence type="ECO:0000313" key="8">
    <source>
        <dbReference type="EMBL" id="OGZ27906.1"/>
    </source>
</evidence>
<dbReference type="InterPro" id="IPR050090">
    <property type="entry name" value="Tyrosine_recombinase_XerCD"/>
</dbReference>
<evidence type="ECO:0000256" key="3">
    <source>
        <dbReference type="ARBA" id="ARBA00023125"/>
    </source>
</evidence>
<keyword evidence="4" id="KW-0233">DNA recombination</keyword>
<keyword evidence="3 5" id="KW-0238">DNA-binding</keyword>
<evidence type="ECO:0000256" key="1">
    <source>
        <dbReference type="ARBA" id="ARBA00008857"/>
    </source>
</evidence>
<proteinExistence type="inferred from homology"/>
<dbReference type="PANTHER" id="PTHR30349">
    <property type="entry name" value="PHAGE INTEGRASE-RELATED"/>
    <property type="match status" value="1"/>
</dbReference>
<dbReference type="SUPFAM" id="SSF56349">
    <property type="entry name" value="DNA breaking-rejoining enzymes"/>
    <property type="match status" value="1"/>
</dbReference>
<dbReference type="GO" id="GO:0015074">
    <property type="term" value="P:DNA integration"/>
    <property type="evidence" value="ECO:0007669"/>
    <property type="project" value="UniProtKB-KW"/>
</dbReference>
<evidence type="ECO:0000259" key="6">
    <source>
        <dbReference type="PROSITE" id="PS51898"/>
    </source>
</evidence>
<protein>
    <recommendedName>
        <fullName evidence="10">Tyrosine recombinase XerC</fullName>
    </recommendedName>
</protein>
<dbReference type="InterPro" id="IPR010998">
    <property type="entry name" value="Integrase_recombinase_N"/>
</dbReference>
<evidence type="ECO:0000259" key="7">
    <source>
        <dbReference type="PROSITE" id="PS51900"/>
    </source>
</evidence>
<dbReference type="InterPro" id="IPR004107">
    <property type="entry name" value="Integrase_SAM-like_N"/>
</dbReference>